<feature type="region of interest" description="Disordered" evidence="1">
    <location>
        <begin position="194"/>
        <end position="214"/>
    </location>
</feature>
<evidence type="ECO:0000256" key="1">
    <source>
        <dbReference type="SAM" id="MobiDB-lite"/>
    </source>
</evidence>
<dbReference type="InterPro" id="IPR011093">
    <property type="entry name" value="TraI_2_C"/>
</dbReference>
<dbReference type="Gene3D" id="1.10.3210.40">
    <property type="match status" value="1"/>
</dbReference>
<keyword evidence="4" id="KW-0808">Transferase</keyword>
<dbReference type="EMBL" id="UGYB01000001">
    <property type="protein sequence ID" value="SUI01106.1"/>
    <property type="molecule type" value="Genomic_DNA"/>
</dbReference>
<gene>
    <name evidence="4" type="ORF">NCTC12420_00788</name>
</gene>
<accession>A0A379XKP7</accession>
<feature type="compositionally biased region" description="Polar residues" evidence="1">
    <location>
        <begin position="202"/>
        <end position="214"/>
    </location>
</feature>
<reference evidence="4 5" key="1">
    <citation type="submission" date="2018-06" db="EMBL/GenBank/DDBJ databases">
        <authorList>
            <consortium name="Pathogen Informatics"/>
            <person name="Doyle S."/>
        </authorList>
    </citation>
    <scope>NUCLEOTIDE SEQUENCE [LARGE SCALE GENOMIC DNA]</scope>
    <source>
        <strain evidence="4 5">NCTC12420</strain>
    </source>
</reference>
<evidence type="ECO:0000313" key="5">
    <source>
        <dbReference type="Proteomes" id="UP000254220"/>
    </source>
</evidence>
<evidence type="ECO:0000313" key="4">
    <source>
        <dbReference type="EMBL" id="SUI01106.1"/>
    </source>
</evidence>
<keyword evidence="4" id="KW-0670">Pyruvate</keyword>
<organism evidence="4 5">
    <name type="scientific">Salmonella enterica subsp. indica</name>
    <dbReference type="NCBI Taxonomy" id="59207"/>
    <lineage>
        <taxon>Bacteria</taxon>
        <taxon>Pseudomonadati</taxon>
        <taxon>Pseudomonadota</taxon>
        <taxon>Gammaproteobacteria</taxon>
        <taxon>Enterobacterales</taxon>
        <taxon>Enterobacteriaceae</taxon>
        <taxon>Salmonella</taxon>
    </lineage>
</organism>
<dbReference type="AlphaFoldDB" id="A0A379XKP7"/>
<sequence>MQILPATALNWLAQYRELYESFLFCISGYYDQAGILGELVQEADRASVAQFMGANASAALERPQPSQPKQILTALRELAQSQLKLNNPNSGSDGWLTDDALWLISKTTADRIRAWLLQQGVTGVPDSNIRLFDEMQAHGLIIPTQEGKAVWSCEIHADSGWTPGCPLTLLRILPARIWDTPDARPAPFTGKITPVAGVANTPEPSATTADSISTSPSAIISDPLADLTFSLFAPEEESLASAPLPSEPADDVDDIPLPVAMTTGNTSGTEWTKIQKMFQKQKLHLRGDDGVNIFACEVKGPRKTRLVKGYLLDKPELIFGNSVPEDNPCLSVISNV</sequence>
<dbReference type="GO" id="GO:0016740">
    <property type="term" value="F:transferase activity"/>
    <property type="evidence" value="ECO:0007669"/>
    <property type="project" value="UniProtKB-KW"/>
</dbReference>
<dbReference type="InterPro" id="IPR011119">
    <property type="entry name" value="Unchr_helicase_relaxase_TraI"/>
</dbReference>
<dbReference type="Pfam" id="PF07515">
    <property type="entry name" value="TraI_2_C"/>
    <property type="match status" value="1"/>
</dbReference>
<protein>
    <submittedName>
        <fullName evidence="4">Pyruvate/2-oxoglutarate dehydrogenase complex dihydrolipoamide acyl transferase (E2) component-related enzyme</fullName>
    </submittedName>
</protein>
<dbReference type="SUPFAM" id="SSF46785">
    <property type="entry name" value="Winged helix' DNA-binding domain"/>
    <property type="match status" value="1"/>
</dbReference>
<evidence type="ECO:0000259" key="3">
    <source>
        <dbReference type="Pfam" id="PF07515"/>
    </source>
</evidence>
<dbReference type="Pfam" id="PF07514">
    <property type="entry name" value="TraI_2"/>
    <property type="match status" value="1"/>
</dbReference>
<evidence type="ECO:0000259" key="2">
    <source>
        <dbReference type="Pfam" id="PF07514"/>
    </source>
</evidence>
<feature type="domain" description="Uncharacterised" evidence="2">
    <location>
        <begin position="2"/>
        <end position="150"/>
    </location>
</feature>
<name>A0A379XKP7_SALER</name>
<proteinExistence type="predicted"/>
<dbReference type="Proteomes" id="UP000254220">
    <property type="component" value="Unassembled WGS sequence"/>
</dbReference>
<dbReference type="InterPro" id="IPR036390">
    <property type="entry name" value="WH_DNA-bd_sf"/>
</dbReference>
<feature type="domain" description="Putative conjugal transfer nickase/helicase TraI C-terminal" evidence="3">
    <location>
        <begin position="260"/>
        <end position="331"/>
    </location>
</feature>